<evidence type="ECO:0000256" key="2">
    <source>
        <dbReference type="ARBA" id="ARBA00022448"/>
    </source>
</evidence>
<evidence type="ECO:0000256" key="4">
    <source>
        <dbReference type="PROSITE-ProRule" id="PRU00259"/>
    </source>
</evidence>
<keyword evidence="6" id="KW-1185">Reference proteome</keyword>
<dbReference type="SMART" id="SM00185">
    <property type="entry name" value="ARM"/>
    <property type="match status" value="5"/>
</dbReference>
<dbReference type="InterPro" id="IPR016024">
    <property type="entry name" value="ARM-type_fold"/>
</dbReference>
<dbReference type="InterPro" id="IPR011989">
    <property type="entry name" value="ARM-like"/>
</dbReference>
<dbReference type="InterPro" id="IPR000225">
    <property type="entry name" value="Armadillo"/>
</dbReference>
<feature type="repeat" description="ARM" evidence="4">
    <location>
        <begin position="205"/>
        <end position="233"/>
    </location>
</feature>
<evidence type="ECO:0008006" key="7">
    <source>
        <dbReference type="Google" id="ProtNLM"/>
    </source>
</evidence>
<dbReference type="EMBL" id="KN822236">
    <property type="protein sequence ID" value="KIM51838.1"/>
    <property type="molecule type" value="Genomic_DNA"/>
</dbReference>
<dbReference type="InParanoid" id="A0A0C2YQ20"/>
<reference evidence="6" key="2">
    <citation type="submission" date="2015-01" db="EMBL/GenBank/DDBJ databases">
        <title>Evolutionary Origins and Diversification of the Mycorrhizal Mutualists.</title>
        <authorList>
            <consortium name="DOE Joint Genome Institute"/>
            <consortium name="Mycorrhizal Genomics Consortium"/>
            <person name="Kohler A."/>
            <person name="Kuo A."/>
            <person name="Nagy L.G."/>
            <person name="Floudas D."/>
            <person name="Copeland A."/>
            <person name="Barry K.W."/>
            <person name="Cichocki N."/>
            <person name="Veneault-Fourrey C."/>
            <person name="LaButti K."/>
            <person name="Lindquist E.A."/>
            <person name="Lipzen A."/>
            <person name="Lundell T."/>
            <person name="Morin E."/>
            <person name="Murat C."/>
            <person name="Riley R."/>
            <person name="Ohm R."/>
            <person name="Sun H."/>
            <person name="Tunlid A."/>
            <person name="Henrissat B."/>
            <person name="Grigoriev I.V."/>
            <person name="Hibbett D.S."/>
            <person name="Martin F."/>
        </authorList>
    </citation>
    <scope>NUCLEOTIDE SEQUENCE [LARGE SCALE GENOMIC DNA]</scope>
    <source>
        <strain evidence="6">Foug A</strain>
    </source>
</reference>
<dbReference type="Gene3D" id="1.25.10.10">
    <property type="entry name" value="Leucine-rich Repeat Variant"/>
    <property type="match status" value="1"/>
</dbReference>
<evidence type="ECO:0000313" key="5">
    <source>
        <dbReference type="EMBL" id="KIM51838.1"/>
    </source>
</evidence>
<dbReference type="Proteomes" id="UP000053989">
    <property type="component" value="Unassembled WGS sequence"/>
</dbReference>
<keyword evidence="3" id="KW-0653">Protein transport</keyword>
<evidence type="ECO:0000256" key="1">
    <source>
        <dbReference type="ARBA" id="ARBA00010394"/>
    </source>
</evidence>
<dbReference type="PANTHER" id="PTHR23316">
    <property type="entry name" value="IMPORTIN ALPHA"/>
    <property type="match status" value="1"/>
</dbReference>
<reference evidence="5 6" key="1">
    <citation type="submission" date="2014-04" db="EMBL/GenBank/DDBJ databases">
        <authorList>
            <consortium name="DOE Joint Genome Institute"/>
            <person name="Kuo A."/>
            <person name="Kohler A."/>
            <person name="Nagy L.G."/>
            <person name="Floudas D."/>
            <person name="Copeland A."/>
            <person name="Barry K.W."/>
            <person name="Cichocki N."/>
            <person name="Veneault-Fourrey C."/>
            <person name="LaButti K."/>
            <person name="Lindquist E.A."/>
            <person name="Lipzen A."/>
            <person name="Lundell T."/>
            <person name="Morin E."/>
            <person name="Murat C."/>
            <person name="Sun H."/>
            <person name="Tunlid A."/>
            <person name="Henrissat B."/>
            <person name="Grigoriev I.V."/>
            <person name="Hibbett D.S."/>
            <person name="Martin F."/>
            <person name="Nordberg H.P."/>
            <person name="Cantor M.N."/>
            <person name="Hua S.X."/>
        </authorList>
    </citation>
    <scope>NUCLEOTIDE SEQUENCE [LARGE SCALE GENOMIC DNA]</scope>
    <source>
        <strain evidence="5 6">Foug A</strain>
    </source>
</reference>
<proteinExistence type="inferred from homology"/>
<dbReference type="GO" id="GO:0015031">
    <property type="term" value="P:protein transport"/>
    <property type="evidence" value="ECO:0007669"/>
    <property type="project" value="UniProtKB-KW"/>
</dbReference>
<sequence length="408" mass="44585">MPYLQSDGDVIHDVLSTDHHRQLCGTLQFRKVLLKGLGKYFTIQCVINAGVVPRFLEVAWALNFIASGTAEHTQVVVKAGTDSFIHLLSSPNVDVKLLACEALALLREQDEQDASMVLRFASWTLSNFCRNQPDWELVSPSLAVLTSLICSQDEDILINVCWAISFLLNGNASDQKIQAITPVLRSTGDIVTGDDFYTQAIIALGALPALLSLLSSPDADIRAEACWTVSNITAGSSTQIQAVIDAQIIPSLIDIMQKSDIKSKLEACWAISNAISGAVHEQIGYIIQQGCIRPLCDLLSNDYANKVALNALESILKAGEGDTTNPDLSVINWHAAMFENADIFNICRLQAHENDLIHSTSDSIMEKYFLEIIESYLSPPLRASVWWFVLGANLGSPQYLIIMGGGPH</sequence>
<dbReference type="AlphaFoldDB" id="A0A0C2YQ20"/>
<keyword evidence="2" id="KW-0813">Transport</keyword>
<dbReference type="PROSITE" id="PS50176">
    <property type="entry name" value="ARM_REPEAT"/>
    <property type="match status" value="1"/>
</dbReference>
<dbReference type="SUPFAM" id="SSF48371">
    <property type="entry name" value="ARM repeat"/>
    <property type="match status" value="1"/>
</dbReference>
<dbReference type="Pfam" id="PF00514">
    <property type="entry name" value="Arm"/>
    <property type="match status" value="2"/>
</dbReference>
<organism evidence="5 6">
    <name type="scientific">Scleroderma citrinum Foug A</name>
    <dbReference type="NCBI Taxonomy" id="1036808"/>
    <lineage>
        <taxon>Eukaryota</taxon>
        <taxon>Fungi</taxon>
        <taxon>Dikarya</taxon>
        <taxon>Basidiomycota</taxon>
        <taxon>Agaricomycotina</taxon>
        <taxon>Agaricomycetes</taxon>
        <taxon>Agaricomycetidae</taxon>
        <taxon>Boletales</taxon>
        <taxon>Sclerodermatineae</taxon>
        <taxon>Sclerodermataceae</taxon>
        <taxon>Scleroderma</taxon>
    </lineage>
</organism>
<protein>
    <recommendedName>
        <fullName evidence="7">Importin subunit alpha</fullName>
    </recommendedName>
</protein>
<evidence type="ECO:0000313" key="6">
    <source>
        <dbReference type="Proteomes" id="UP000053989"/>
    </source>
</evidence>
<gene>
    <name evidence="5" type="ORF">SCLCIDRAFT_18298</name>
</gene>
<dbReference type="OrthoDB" id="29145at2759"/>
<name>A0A0C2YQ20_9AGAM</name>
<dbReference type="HOGENOM" id="CLU_018084_6_0_1"/>
<comment type="similarity">
    <text evidence="1">Belongs to the importin alpha family.</text>
</comment>
<dbReference type="STRING" id="1036808.A0A0C2YQ20"/>
<evidence type="ECO:0000256" key="3">
    <source>
        <dbReference type="ARBA" id="ARBA00022927"/>
    </source>
</evidence>
<accession>A0A0C2YQ20</accession>